<evidence type="ECO:0000313" key="3">
    <source>
        <dbReference type="Proteomes" id="UP000823749"/>
    </source>
</evidence>
<dbReference type="Gene3D" id="3.30.420.10">
    <property type="entry name" value="Ribonuclease H-like superfamily/Ribonuclease H"/>
    <property type="match status" value="2"/>
</dbReference>
<dbReference type="Proteomes" id="UP000823749">
    <property type="component" value="Chromosome 1"/>
</dbReference>
<dbReference type="InterPro" id="IPR012337">
    <property type="entry name" value="RNaseH-like_sf"/>
</dbReference>
<dbReference type="InterPro" id="IPR036397">
    <property type="entry name" value="RNaseH_sf"/>
</dbReference>
<dbReference type="SUPFAM" id="SSF53098">
    <property type="entry name" value="Ribonuclease H-like"/>
    <property type="match status" value="2"/>
</dbReference>
<dbReference type="GO" id="GO:0004523">
    <property type="term" value="F:RNA-DNA hybrid ribonuclease activity"/>
    <property type="evidence" value="ECO:0007669"/>
    <property type="project" value="InterPro"/>
</dbReference>
<dbReference type="InterPro" id="IPR041588">
    <property type="entry name" value="Integrase_H2C2"/>
</dbReference>
<keyword evidence="3" id="KW-1185">Reference proteome</keyword>
<dbReference type="AlphaFoldDB" id="A0AAV6LK49"/>
<feature type="domain" description="RNase H type-1" evidence="1">
    <location>
        <begin position="12"/>
        <end position="141"/>
    </location>
</feature>
<dbReference type="Gene3D" id="1.10.340.70">
    <property type="match status" value="1"/>
</dbReference>
<protein>
    <recommendedName>
        <fullName evidence="1">RNase H type-1 domain-containing protein</fullName>
    </recommendedName>
</protein>
<dbReference type="CDD" id="cd09279">
    <property type="entry name" value="RNase_HI_like"/>
    <property type="match status" value="1"/>
</dbReference>
<dbReference type="EMBL" id="JACTNZ010000001">
    <property type="protein sequence ID" value="KAG5565187.1"/>
    <property type="molecule type" value="Genomic_DNA"/>
</dbReference>
<gene>
    <name evidence="2" type="ORF">RHGRI_001176</name>
</gene>
<dbReference type="PANTHER" id="PTHR48475">
    <property type="entry name" value="RIBONUCLEASE H"/>
    <property type="match status" value="1"/>
</dbReference>
<sequence>MYPELEELPKEEPKPWILQVDGSTTREASGAGLVLTFPKGQRLSYALRFEFKATNNEAEYEALVVGLDLAKAVGADHVLAKSDSQLVVGQVLGEYTVKEEIMQKYLDKVKAQIAKLQSFSIVRIPREENIEADYLSKLATAKEGAIPPNALIRYLELPSIFAIDVQVQVIDYSNSWTGPIVDYITNGALPDDNVKARQLKIRAAKYLMMGDVLYRRSFSLPYLRCLIPLESTRAMEEVHQGVCGDHQGGRMLSYKLLRLGYYWPSMQKDYKSMVQKCEKCQRFANIIHGSPTVLTPMRGPWPFAQWGVDLIGPLPMAAGQVQHAIIAVDYFTKWVEAKALATITAEVTIDFLWKFIIS</sequence>
<accession>A0AAV6LK49</accession>
<comment type="caution">
    <text evidence="2">The sequence shown here is derived from an EMBL/GenBank/DDBJ whole genome shotgun (WGS) entry which is preliminary data.</text>
</comment>
<proteinExistence type="predicted"/>
<dbReference type="Pfam" id="PF17921">
    <property type="entry name" value="Integrase_H2C2"/>
    <property type="match status" value="1"/>
</dbReference>
<dbReference type="PANTHER" id="PTHR48475:SF2">
    <property type="entry name" value="RIBONUCLEASE H"/>
    <property type="match status" value="1"/>
</dbReference>
<dbReference type="InterPro" id="IPR002156">
    <property type="entry name" value="RNaseH_domain"/>
</dbReference>
<dbReference type="GO" id="GO:0003676">
    <property type="term" value="F:nucleic acid binding"/>
    <property type="evidence" value="ECO:0007669"/>
    <property type="project" value="InterPro"/>
</dbReference>
<name>A0AAV6LK49_9ERIC</name>
<reference evidence="2" key="1">
    <citation type="submission" date="2020-08" db="EMBL/GenBank/DDBJ databases">
        <title>Plant Genome Project.</title>
        <authorList>
            <person name="Zhang R.-G."/>
        </authorList>
    </citation>
    <scope>NUCLEOTIDE SEQUENCE</scope>
    <source>
        <strain evidence="2">WSP0</strain>
        <tissue evidence="2">Leaf</tissue>
    </source>
</reference>
<organism evidence="2 3">
    <name type="scientific">Rhododendron griersonianum</name>
    <dbReference type="NCBI Taxonomy" id="479676"/>
    <lineage>
        <taxon>Eukaryota</taxon>
        <taxon>Viridiplantae</taxon>
        <taxon>Streptophyta</taxon>
        <taxon>Embryophyta</taxon>
        <taxon>Tracheophyta</taxon>
        <taxon>Spermatophyta</taxon>
        <taxon>Magnoliopsida</taxon>
        <taxon>eudicotyledons</taxon>
        <taxon>Gunneridae</taxon>
        <taxon>Pentapetalae</taxon>
        <taxon>asterids</taxon>
        <taxon>Ericales</taxon>
        <taxon>Ericaceae</taxon>
        <taxon>Ericoideae</taxon>
        <taxon>Rhodoreae</taxon>
        <taxon>Rhododendron</taxon>
    </lineage>
</organism>
<evidence type="ECO:0000259" key="1">
    <source>
        <dbReference type="PROSITE" id="PS50879"/>
    </source>
</evidence>
<dbReference type="PROSITE" id="PS50879">
    <property type="entry name" value="RNASE_H_1"/>
    <property type="match status" value="1"/>
</dbReference>
<evidence type="ECO:0000313" key="2">
    <source>
        <dbReference type="EMBL" id="KAG5565187.1"/>
    </source>
</evidence>
<dbReference type="Pfam" id="PF13456">
    <property type="entry name" value="RVT_3"/>
    <property type="match status" value="1"/>
</dbReference>